<evidence type="ECO:0000313" key="3">
    <source>
        <dbReference type="Proteomes" id="UP000242519"/>
    </source>
</evidence>
<gene>
    <name evidence="2" type="ORF">B2J93_6172</name>
</gene>
<feature type="compositionally biased region" description="Basic and acidic residues" evidence="1">
    <location>
        <begin position="134"/>
        <end position="144"/>
    </location>
</feature>
<evidence type="ECO:0000256" key="1">
    <source>
        <dbReference type="SAM" id="MobiDB-lite"/>
    </source>
</evidence>
<dbReference type="Proteomes" id="UP000242519">
    <property type="component" value="Unassembled WGS sequence"/>
</dbReference>
<protein>
    <submittedName>
        <fullName evidence="2">Uncharacterized protein</fullName>
    </submittedName>
</protein>
<feature type="compositionally biased region" description="Basic and acidic residues" evidence="1">
    <location>
        <begin position="83"/>
        <end position="99"/>
    </location>
</feature>
<keyword evidence="3" id="KW-1185">Reference proteome</keyword>
<feature type="region of interest" description="Disordered" evidence="1">
    <location>
        <begin position="1"/>
        <end position="144"/>
    </location>
</feature>
<organism evidence="2 3">
    <name type="scientific">Diplocarpon coronariae</name>
    <dbReference type="NCBI Taxonomy" id="2795749"/>
    <lineage>
        <taxon>Eukaryota</taxon>
        <taxon>Fungi</taxon>
        <taxon>Dikarya</taxon>
        <taxon>Ascomycota</taxon>
        <taxon>Pezizomycotina</taxon>
        <taxon>Leotiomycetes</taxon>
        <taxon>Helotiales</taxon>
        <taxon>Drepanopezizaceae</taxon>
        <taxon>Diplocarpon</taxon>
    </lineage>
</organism>
<dbReference type="AlphaFoldDB" id="A0A218ZIG2"/>
<accession>A0A218ZIG2</accession>
<name>A0A218ZIG2_9HELO</name>
<comment type="caution">
    <text evidence="2">The sequence shown here is derived from an EMBL/GenBank/DDBJ whole genome shotgun (WGS) entry which is preliminary data.</text>
</comment>
<dbReference type="InParanoid" id="A0A218ZIG2"/>
<reference evidence="2 3" key="1">
    <citation type="submission" date="2017-04" db="EMBL/GenBank/DDBJ databases">
        <title>Draft genome sequence of Marssonina coronaria NL1: causal agent of apple blotch.</title>
        <authorList>
            <person name="Cheng Q."/>
        </authorList>
    </citation>
    <scope>NUCLEOTIDE SEQUENCE [LARGE SCALE GENOMIC DNA]</scope>
    <source>
        <strain evidence="2 3">NL1</strain>
    </source>
</reference>
<evidence type="ECO:0000313" key="2">
    <source>
        <dbReference type="EMBL" id="OWP07393.1"/>
    </source>
</evidence>
<proteinExistence type="predicted"/>
<dbReference type="EMBL" id="MZNU01000006">
    <property type="protein sequence ID" value="OWP07393.1"/>
    <property type="molecule type" value="Genomic_DNA"/>
</dbReference>
<sequence length="144" mass="15557">MEIGGRENSPGLLVRRSEGGGRRTGRRVGSGGRRRSRSDRDPSPTRVRSGPGRRRGGEIPPPDPDPTSIPTATGFPARPNRPGPERCPRDARVYTEEARGGWPSAANPADARRPADPRPVAIDRGTRRQVGRGPSERSARRSLA</sequence>